<feature type="non-terminal residue" evidence="1">
    <location>
        <position position="1"/>
    </location>
</feature>
<dbReference type="AlphaFoldDB" id="A0A1Z8AP15"/>
<evidence type="ECO:0000313" key="1">
    <source>
        <dbReference type="EMBL" id="OUS12062.1"/>
    </source>
</evidence>
<sequence>TAAQTLTALNTLPNGGILLIRTLTATTYTAANTYLTVELPSAALIQKKKFVIAFDGPVGSNNILSNGDNFEIVVKTSEANSVYYGFDIGAAIPKVQIDNFLGSGIYDISKLENNTLQNQRMLIFNSISIESLGPLTWNFTEPECAVQNPVN</sequence>
<dbReference type="EMBL" id="MAAX01000166">
    <property type="protein sequence ID" value="OUS12062.1"/>
    <property type="molecule type" value="Genomic_DNA"/>
</dbReference>
<gene>
    <name evidence="1" type="ORF">A9Q93_10650</name>
</gene>
<dbReference type="RefSeq" id="WP_303687419.1">
    <property type="nucleotide sequence ID" value="NZ_MAAX01000166.1"/>
</dbReference>
<proteinExistence type="predicted"/>
<organism evidence="1 2">
    <name type="scientific">Nonlabens dokdonensis</name>
    <dbReference type="NCBI Taxonomy" id="328515"/>
    <lineage>
        <taxon>Bacteria</taxon>
        <taxon>Pseudomonadati</taxon>
        <taxon>Bacteroidota</taxon>
        <taxon>Flavobacteriia</taxon>
        <taxon>Flavobacteriales</taxon>
        <taxon>Flavobacteriaceae</taxon>
        <taxon>Nonlabens</taxon>
    </lineage>
</organism>
<reference evidence="2" key="1">
    <citation type="journal article" date="2017" name="Proc. Natl. Acad. Sci. U.S.A.">
        <title>Simulation of Deepwater Horizon oil plume reveals substrate specialization within a complex community of hydrocarbon-degraders.</title>
        <authorList>
            <person name="Hu P."/>
            <person name="Dubinsky E.A."/>
            <person name="Probst A.J."/>
            <person name="Wang J."/>
            <person name="Sieber C.M.K."/>
            <person name="Tom L.M."/>
            <person name="Gardinali P."/>
            <person name="Banfield J.F."/>
            <person name="Atlas R.M."/>
            <person name="Andersen G.L."/>
        </authorList>
    </citation>
    <scope>NUCLEOTIDE SEQUENCE [LARGE SCALE GENOMIC DNA]</scope>
</reference>
<accession>A0A1Z8AP15</accession>
<protein>
    <submittedName>
        <fullName evidence="1">Uncharacterized protein</fullName>
    </submittedName>
</protein>
<name>A0A1Z8AP15_9FLAO</name>
<comment type="caution">
    <text evidence="1">The sequence shown here is derived from an EMBL/GenBank/DDBJ whole genome shotgun (WGS) entry which is preliminary data.</text>
</comment>
<evidence type="ECO:0000313" key="2">
    <source>
        <dbReference type="Proteomes" id="UP000196102"/>
    </source>
</evidence>
<dbReference type="Proteomes" id="UP000196102">
    <property type="component" value="Unassembled WGS sequence"/>
</dbReference>